<organism evidence="1 2">
    <name type="scientific">Artemia franciscana</name>
    <name type="common">Brine shrimp</name>
    <name type="synonym">Artemia sanfranciscana</name>
    <dbReference type="NCBI Taxonomy" id="6661"/>
    <lineage>
        <taxon>Eukaryota</taxon>
        <taxon>Metazoa</taxon>
        <taxon>Ecdysozoa</taxon>
        <taxon>Arthropoda</taxon>
        <taxon>Crustacea</taxon>
        <taxon>Branchiopoda</taxon>
        <taxon>Anostraca</taxon>
        <taxon>Artemiidae</taxon>
        <taxon>Artemia</taxon>
    </lineage>
</organism>
<evidence type="ECO:0000313" key="2">
    <source>
        <dbReference type="Proteomes" id="UP001187531"/>
    </source>
</evidence>
<proteinExistence type="predicted"/>
<keyword evidence="2" id="KW-1185">Reference proteome</keyword>
<name>A0AA88HAU9_ARTSF</name>
<protein>
    <submittedName>
        <fullName evidence="1">Uncharacterized protein</fullName>
    </submittedName>
</protein>
<dbReference type="Proteomes" id="UP001187531">
    <property type="component" value="Unassembled WGS sequence"/>
</dbReference>
<accession>A0AA88HAU9</accession>
<comment type="caution">
    <text evidence="1">The sequence shown here is derived from an EMBL/GenBank/DDBJ whole genome shotgun (WGS) entry which is preliminary data.</text>
</comment>
<gene>
    <name evidence="1" type="ORF">QYM36_014816</name>
</gene>
<sequence>MNLVEIDNQFKTIEDRIHTLEQSSSMAKDINALKDLVTAKVATLKEALDEQFENRVKSTIAKDQERQKRKLN</sequence>
<dbReference type="AlphaFoldDB" id="A0AA88HAU9"/>
<dbReference type="EMBL" id="JAVRJZ010000019">
    <property type="protein sequence ID" value="KAK2706909.1"/>
    <property type="molecule type" value="Genomic_DNA"/>
</dbReference>
<evidence type="ECO:0000313" key="1">
    <source>
        <dbReference type="EMBL" id="KAK2706909.1"/>
    </source>
</evidence>
<reference evidence="1" key="1">
    <citation type="submission" date="2023-07" db="EMBL/GenBank/DDBJ databases">
        <title>Chromosome-level genome assembly of Artemia franciscana.</title>
        <authorList>
            <person name="Jo E."/>
        </authorList>
    </citation>
    <scope>NUCLEOTIDE SEQUENCE</scope>
    <source>
        <tissue evidence="1">Whole body</tissue>
    </source>
</reference>